<dbReference type="Pfam" id="PF04940">
    <property type="entry name" value="BLUF"/>
    <property type="match status" value="1"/>
</dbReference>
<keyword evidence="3" id="KW-1185">Reference proteome</keyword>
<dbReference type="Gene3D" id="3.30.70.100">
    <property type="match status" value="1"/>
</dbReference>
<evidence type="ECO:0000313" key="2">
    <source>
        <dbReference type="EMBL" id="MBQ0934718.1"/>
    </source>
</evidence>
<organism evidence="2 3">
    <name type="scientific">Ideonella paludis</name>
    <dbReference type="NCBI Taxonomy" id="1233411"/>
    <lineage>
        <taxon>Bacteria</taxon>
        <taxon>Pseudomonadati</taxon>
        <taxon>Pseudomonadota</taxon>
        <taxon>Betaproteobacteria</taxon>
        <taxon>Burkholderiales</taxon>
        <taxon>Sphaerotilaceae</taxon>
        <taxon>Ideonella</taxon>
    </lineage>
</organism>
<name>A0ABS5DU98_9BURK</name>
<evidence type="ECO:0000259" key="1">
    <source>
        <dbReference type="PROSITE" id="PS50925"/>
    </source>
</evidence>
<dbReference type="EMBL" id="JAGQDG010000002">
    <property type="protein sequence ID" value="MBQ0934718.1"/>
    <property type="molecule type" value="Genomic_DNA"/>
</dbReference>
<dbReference type="PROSITE" id="PS50925">
    <property type="entry name" value="BLUF"/>
    <property type="match status" value="1"/>
</dbReference>
<dbReference type="InterPro" id="IPR036046">
    <property type="entry name" value="Acylphosphatase-like_dom_sf"/>
</dbReference>
<comment type="caution">
    <text evidence="2">The sequence shown here is derived from an EMBL/GenBank/DDBJ whole genome shotgun (WGS) entry which is preliminary data.</text>
</comment>
<dbReference type="InterPro" id="IPR007024">
    <property type="entry name" value="BLUF_domain"/>
</dbReference>
<gene>
    <name evidence="2" type="ORF">KAK11_05185</name>
</gene>
<dbReference type="SUPFAM" id="SSF54975">
    <property type="entry name" value="Acylphosphatase/BLUF domain-like"/>
    <property type="match status" value="1"/>
</dbReference>
<feature type="domain" description="BLUF" evidence="1">
    <location>
        <begin position="2"/>
        <end position="93"/>
    </location>
</feature>
<protein>
    <submittedName>
        <fullName evidence="2">BLUF domain-containing protein</fullName>
    </submittedName>
</protein>
<accession>A0ABS5DU98</accession>
<sequence>MLERLLYRSQATHKLGSLHLFTLLARARERNLRLGITGHLLYLDERFVQCIEGPPSSIETLWQRLQVDDRHFNLELLARGPLEARRFPDWTMAFSSYASFRRFSLPGFFPIDEQGMNEFTERCVRT</sequence>
<dbReference type="RefSeq" id="WP_210806949.1">
    <property type="nucleotide sequence ID" value="NZ_JAGQDG010000002.1"/>
</dbReference>
<reference evidence="2 3" key="1">
    <citation type="submission" date="2021-04" db="EMBL/GenBank/DDBJ databases">
        <title>The genome sequence of type strain Ideonella paludis KCTC 32238.</title>
        <authorList>
            <person name="Liu Y."/>
        </authorList>
    </citation>
    <scope>NUCLEOTIDE SEQUENCE [LARGE SCALE GENOMIC DNA]</scope>
    <source>
        <strain evidence="2 3">KCTC 32238</strain>
    </source>
</reference>
<evidence type="ECO:0000313" key="3">
    <source>
        <dbReference type="Proteomes" id="UP000672097"/>
    </source>
</evidence>
<proteinExistence type="predicted"/>
<dbReference type="Proteomes" id="UP000672097">
    <property type="component" value="Unassembled WGS sequence"/>
</dbReference>
<dbReference type="SMART" id="SM01034">
    <property type="entry name" value="BLUF"/>
    <property type="match status" value="1"/>
</dbReference>